<evidence type="ECO:0000256" key="2">
    <source>
        <dbReference type="ARBA" id="ARBA00022723"/>
    </source>
</evidence>
<feature type="chain" id="PRO_5002866534" description="Glutaredoxin domain-containing protein" evidence="6">
    <location>
        <begin position="17"/>
        <end position="157"/>
    </location>
</feature>
<feature type="signal peptide" evidence="6">
    <location>
        <begin position="1"/>
        <end position="16"/>
    </location>
</feature>
<dbReference type="PANTHER" id="PTHR10293:SF16">
    <property type="entry name" value="GLUTAREDOXIN-RELATED PROTEIN 5, MITOCHONDRIAL"/>
    <property type="match status" value="1"/>
</dbReference>
<sequence length="157" mass="17243">MYHSLFIATLLSSCSAFAPSSTSIQRHATPSNVVVIGAPSHVRHSTQLSMSATNDKIQSLVDENPVLLFMKGSKLFPQCGFSNTACQILQSYNIDFHTVDVLADDEVRQGVKVFSDWPTIPQLYVCGEFIGGSDIMIEMYQSGELGEMIEKAKADMM</sequence>
<name>B8CE85_THAPS</name>
<dbReference type="EMBL" id="CM000651">
    <property type="protein sequence ID" value="EED88336.1"/>
    <property type="molecule type" value="Genomic_DNA"/>
</dbReference>
<dbReference type="InterPro" id="IPR004480">
    <property type="entry name" value="Monothiol_GRX-rel"/>
</dbReference>
<dbReference type="FunFam" id="3.40.30.10:FF:000005">
    <property type="entry name" value="Glutaredoxin 5"/>
    <property type="match status" value="1"/>
</dbReference>
<dbReference type="InterPro" id="IPR033658">
    <property type="entry name" value="GRX_PICOT-like"/>
</dbReference>
<dbReference type="AlphaFoldDB" id="B8CE85"/>
<keyword evidence="2" id="KW-0479">Metal-binding</keyword>
<proteinExistence type="predicted"/>
<dbReference type="InterPro" id="IPR036249">
    <property type="entry name" value="Thioredoxin-like_sf"/>
</dbReference>
<dbReference type="InParanoid" id="B8CE85"/>
<evidence type="ECO:0000313" key="9">
    <source>
        <dbReference type="Proteomes" id="UP000001449"/>
    </source>
</evidence>
<dbReference type="PROSITE" id="PS51354">
    <property type="entry name" value="GLUTAREDOXIN_2"/>
    <property type="match status" value="1"/>
</dbReference>
<protein>
    <recommendedName>
        <fullName evidence="7">Glutaredoxin domain-containing protein</fullName>
    </recommendedName>
</protein>
<reference evidence="8 9" key="2">
    <citation type="journal article" date="2008" name="Nature">
        <title>The Phaeodactylum genome reveals the evolutionary history of diatom genomes.</title>
        <authorList>
            <person name="Bowler C."/>
            <person name="Allen A.E."/>
            <person name="Badger J.H."/>
            <person name="Grimwood J."/>
            <person name="Jabbari K."/>
            <person name="Kuo A."/>
            <person name="Maheswari U."/>
            <person name="Martens C."/>
            <person name="Maumus F."/>
            <person name="Otillar R.P."/>
            <person name="Rayko E."/>
            <person name="Salamov A."/>
            <person name="Vandepoele K."/>
            <person name="Beszteri B."/>
            <person name="Gruber A."/>
            <person name="Heijde M."/>
            <person name="Katinka M."/>
            <person name="Mock T."/>
            <person name="Valentin K."/>
            <person name="Verret F."/>
            <person name="Berges J.A."/>
            <person name="Brownlee C."/>
            <person name="Cadoret J.P."/>
            <person name="Chiovitti A."/>
            <person name="Choi C.J."/>
            <person name="Coesel S."/>
            <person name="De Martino A."/>
            <person name="Detter J.C."/>
            <person name="Durkin C."/>
            <person name="Falciatore A."/>
            <person name="Fournet J."/>
            <person name="Haruta M."/>
            <person name="Huysman M.J."/>
            <person name="Jenkins B.D."/>
            <person name="Jiroutova K."/>
            <person name="Jorgensen R.E."/>
            <person name="Joubert Y."/>
            <person name="Kaplan A."/>
            <person name="Kroger N."/>
            <person name="Kroth P.G."/>
            <person name="La Roche J."/>
            <person name="Lindquist E."/>
            <person name="Lommer M."/>
            <person name="Martin-Jezequel V."/>
            <person name="Lopez P.J."/>
            <person name="Lucas S."/>
            <person name="Mangogna M."/>
            <person name="McGinnis K."/>
            <person name="Medlin L.K."/>
            <person name="Montsant A."/>
            <person name="Oudot-Le Secq M.P."/>
            <person name="Napoli C."/>
            <person name="Obornik M."/>
            <person name="Parker M.S."/>
            <person name="Petit J.L."/>
            <person name="Porcel B.M."/>
            <person name="Poulsen N."/>
            <person name="Robison M."/>
            <person name="Rychlewski L."/>
            <person name="Rynearson T.A."/>
            <person name="Schmutz J."/>
            <person name="Shapiro H."/>
            <person name="Siaut M."/>
            <person name="Stanley M."/>
            <person name="Sussman M.R."/>
            <person name="Taylor A.R."/>
            <person name="Vardi A."/>
            <person name="von Dassow P."/>
            <person name="Vyverman W."/>
            <person name="Willis A."/>
            <person name="Wyrwicz L.S."/>
            <person name="Rokhsar D.S."/>
            <person name="Weissenbach J."/>
            <person name="Armbrust E.V."/>
            <person name="Green B.R."/>
            <person name="Van de Peer Y."/>
            <person name="Grigoriev I.V."/>
        </authorList>
    </citation>
    <scope>NUCLEOTIDE SEQUENCE [LARGE SCALE GENOMIC DNA]</scope>
    <source>
        <strain evidence="8 9">CCMP1335</strain>
    </source>
</reference>
<keyword evidence="3" id="KW-0408">Iron</keyword>
<organism evidence="8 9">
    <name type="scientific">Thalassiosira pseudonana</name>
    <name type="common">Marine diatom</name>
    <name type="synonym">Cyclotella nana</name>
    <dbReference type="NCBI Taxonomy" id="35128"/>
    <lineage>
        <taxon>Eukaryota</taxon>
        <taxon>Sar</taxon>
        <taxon>Stramenopiles</taxon>
        <taxon>Ochrophyta</taxon>
        <taxon>Bacillariophyta</taxon>
        <taxon>Coscinodiscophyceae</taxon>
        <taxon>Thalassiosirophycidae</taxon>
        <taxon>Thalassiosirales</taxon>
        <taxon>Thalassiosiraceae</taxon>
        <taxon>Thalassiosira</taxon>
    </lineage>
</organism>
<dbReference type="Proteomes" id="UP000001449">
    <property type="component" value="Chromosome 17"/>
</dbReference>
<feature type="domain" description="Glutaredoxin" evidence="7">
    <location>
        <begin position="66"/>
        <end position="130"/>
    </location>
</feature>
<evidence type="ECO:0000313" key="8">
    <source>
        <dbReference type="EMBL" id="EED88336.1"/>
    </source>
</evidence>
<accession>B8CE85</accession>
<dbReference type="RefSeq" id="XP_002294502.1">
    <property type="nucleotide sequence ID" value="XM_002294466.1"/>
</dbReference>
<evidence type="ECO:0000259" key="7">
    <source>
        <dbReference type="Pfam" id="PF00462"/>
    </source>
</evidence>
<dbReference type="SUPFAM" id="SSF52833">
    <property type="entry name" value="Thioredoxin-like"/>
    <property type="match status" value="1"/>
</dbReference>
<dbReference type="GO" id="GO:0046872">
    <property type="term" value="F:metal ion binding"/>
    <property type="evidence" value="ECO:0007669"/>
    <property type="project" value="UniProtKB-KW"/>
</dbReference>
<dbReference type="GO" id="GO:0005759">
    <property type="term" value="C:mitochondrial matrix"/>
    <property type="evidence" value="ECO:0000318"/>
    <property type="project" value="GO_Central"/>
</dbReference>
<dbReference type="KEGG" id="tps:THAPSDRAFT_270300"/>
<dbReference type="GO" id="GO:0051537">
    <property type="term" value="F:2 iron, 2 sulfur cluster binding"/>
    <property type="evidence" value="ECO:0007669"/>
    <property type="project" value="UniProtKB-KW"/>
</dbReference>
<dbReference type="GeneID" id="7444229"/>
<evidence type="ECO:0000256" key="4">
    <source>
        <dbReference type="ARBA" id="ARBA00023014"/>
    </source>
</evidence>
<keyword evidence="4" id="KW-0411">Iron-sulfur</keyword>
<dbReference type="CDD" id="cd03028">
    <property type="entry name" value="GRX_PICOT_like"/>
    <property type="match status" value="1"/>
</dbReference>
<dbReference type="PaxDb" id="35128-Thaps37934"/>
<keyword evidence="6" id="KW-0732">Signal</keyword>
<dbReference type="NCBIfam" id="TIGR00365">
    <property type="entry name" value="Grx4 family monothiol glutaredoxin"/>
    <property type="match status" value="1"/>
</dbReference>
<evidence type="ECO:0000256" key="3">
    <source>
        <dbReference type="ARBA" id="ARBA00023004"/>
    </source>
</evidence>
<dbReference type="STRING" id="35128.B8CE85"/>
<dbReference type="Pfam" id="PF00462">
    <property type="entry name" value="Glutaredoxin"/>
    <property type="match status" value="1"/>
</dbReference>
<keyword evidence="9" id="KW-1185">Reference proteome</keyword>
<dbReference type="PANTHER" id="PTHR10293">
    <property type="entry name" value="GLUTAREDOXIN FAMILY MEMBER"/>
    <property type="match status" value="1"/>
</dbReference>
<dbReference type="InterPro" id="IPR002109">
    <property type="entry name" value="Glutaredoxin"/>
</dbReference>
<keyword evidence="1" id="KW-0001">2Fe-2S</keyword>
<evidence type="ECO:0000256" key="1">
    <source>
        <dbReference type="ARBA" id="ARBA00022714"/>
    </source>
</evidence>
<dbReference type="FunCoup" id="B8CE85">
    <property type="interactions" value="135"/>
</dbReference>
<dbReference type="Gene3D" id="3.40.30.10">
    <property type="entry name" value="Glutaredoxin"/>
    <property type="match status" value="1"/>
</dbReference>
<keyword evidence="5" id="KW-0676">Redox-active center</keyword>
<reference evidence="8 9" key="1">
    <citation type="journal article" date="2004" name="Science">
        <title>The genome of the diatom Thalassiosira pseudonana: ecology, evolution, and metabolism.</title>
        <authorList>
            <person name="Armbrust E.V."/>
            <person name="Berges J.A."/>
            <person name="Bowler C."/>
            <person name="Green B.R."/>
            <person name="Martinez D."/>
            <person name="Putnam N.H."/>
            <person name="Zhou S."/>
            <person name="Allen A.E."/>
            <person name="Apt K.E."/>
            <person name="Bechner M."/>
            <person name="Brzezinski M.A."/>
            <person name="Chaal B.K."/>
            <person name="Chiovitti A."/>
            <person name="Davis A.K."/>
            <person name="Demarest M.S."/>
            <person name="Detter J.C."/>
            <person name="Glavina T."/>
            <person name="Goodstein D."/>
            <person name="Hadi M.Z."/>
            <person name="Hellsten U."/>
            <person name="Hildebrand M."/>
            <person name="Jenkins B.D."/>
            <person name="Jurka J."/>
            <person name="Kapitonov V.V."/>
            <person name="Kroger N."/>
            <person name="Lau W.W."/>
            <person name="Lane T.W."/>
            <person name="Larimer F.W."/>
            <person name="Lippmeier J.C."/>
            <person name="Lucas S."/>
            <person name="Medina M."/>
            <person name="Montsant A."/>
            <person name="Obornik M."/>
            <person name="Parker M.S."/>
            <person name="Palenik B."/>
            <person name="Pazour G.J."/>
            <person name="Richardson P.M."/>
            <person name="Rynearson T.A."/>
            <person name="Saito M.A."/>
            <person name="Schwartz D.C."/>
            <person name="Thamatrakoln K."/>
            <person name="Valentin K."/>
            <person name="Vardi A."/>
            <person name="Wilkerson F.P."/>
            <person name="Rokhsar D.S."/>
        </authorList>
    </citation>
    <scope>NUCLEOTIDE SEQUENCE [LARGE SCALE GENOMIC DNA]</scope>
    <source>
        <strain evidence="8 9">CCMP1335</strain>
    </source>
</reference>
<dbReference type="eggNOG" id="KOG0911">
    <property type="taxonomic scope" value="Eukaryota"/>
</dbReference>
<evidence type="ECO:0000256" key="5">
    <source>
        <dbReference type="ARBA" id="ARBA00023284"/>
    </source>
</evidence>
<dbReference type="HOGENOM" id="CLU_026126_2_1_1"/>
<gene>
    <name evidence="8" type="ORF">THAPSDRAFT_270300</name>
</gene>
<evidence type="ECO:0000256" key="6">
    <source>
        <dbReference type="SAM" id="SignalP"/>
    </source>
</evidence>